<sequence>MSCTHFSPAYPDHKAVAPRCCRQLPTRFIQSMFNAPHLHNTQLVALHRRATLGILAPGIRQRGSFIWMVIFLYWTPIDVVMGCFIFMTAQRCKDLLWRARAVRNA</sequence>
<gene>
    <name evidence="2" type="ORF">K505DRAFT_102684</name>
</gene>
<feature type="transmembrane region" description="Helical" evidence="1">
    <location>
        <begin position="65"/>
        <end position="89"/>
    </location>
</feature>
<evidence type="ECO:0000313" key="2">
    <source>
        <dbReference type="EMBL" id="KAF2798519.1"/>
    </source>
</evidence>
<keyword evidence="1" id="KW-0812">Transmembrane</keyword>
<proteinExistence type="predicted"/>
<dbReference type="AlphaFoldDB" id="A0A6A6XQ80"/>
<organism evidence="2 3">
    <name type="scientific">Melanomma pulvis-pyrius CBS 109.77</name>
    <dbReference type="NCBI Taxonomy" id="1314802"/>
    <lineage>
        <taxon>Eukaryota</taxon>
        <taxon>Fungi</taxon>
        <taxon>Dikarya</taxon>
        <taxon>Ascomycota</taxon>
        <taxon>Pezizomycotina</taxon>
        <taxon>Dothideomycetes</taxon>
        <taxon>Pleosporomycetidae</taxon>
        <taxon>Pleosporales</taxon>
        <taxon>Melanommataceae</taxon>
        <taxon>Melanomma</taxon>
    </lineage>
</organism>
<accession>A0A6A6XQ80</accession>
<protein>
    <submittedName>
        <fullName evidence="2">Uncharacterized protein</fullName>
    </submittedName>
</protein>
<dbReference type="EMBL" id="MU001782">
    <property type="protein sequence ID" value="KAF2798519.1"/>
    <property type="molecule type" value="Genomic_DNA"/>
</dbReference>
<evidence type="ECO:0000256" key="1">
    <source>
        <dbReference type="SAM" id="Phobius"/>
    </source>
</evidence>
<keyword evidence="1" id="KW-1133">Transmembrane helix</keyword>
<dbReference type="Proteomes" id="UP000799757">
    <property type="component" value="Unassembled WGS sequence"/>
</dbReference>
<keyword evidence="3" id="KW-1185">Reference proteome</keyword>
<keyword evidence="1" id="KW-0472">Membrane</keyword>
<name>A0A6A6XQ80_9PLEO</name>
<reference evidence="2" key="1">
    <citation type="journal article" date="2020" name="Stud. Mycol.">
        <title>101 Dothideomycetes genomes: a test case for predicting lifestyles and emergence of pathogens.</title>
        <authorList>
            <person name="Haridas S."/>
            <person name="Albert R."/>
            <person name="Binder M."/>
            <person name="Bloem J."/>
            <person name="Labutti K."/>
            <person name="Salamov A."/>
            <person name="Andreopoulos B."/>
            <person name="Baker S."/>
            <person name="Barry K."/>
            <person name="Bills G."/>
            <person name="Bluhm B."/>
            <person name="Cannon C."/>
            <person name="Castanera R."/>
            <person name="Culley D."/>
            <person name="Daum C."/>
            <person name="Ezra D."/>
            <person name="Gonzalez J."/>
            <person name="Henrissat B."/>
            <person name="Kuo A."/>
            <person name="Liang C."/>
            <person name="Lipzen A."/>
            <person name="Lutzoni F."/>
            <person name="Magnuson J."/>
            <person name="Mondo S."/>
            <person name="Nolan M."/>
            <person name="Ohm R."/>
            <person name="Pangilinan J."/>
            <person name="Park H.-J."/>
            <person name="Ramirez L."/>
            <person name="Alfaro M."/>
            <person name="Sun H."/>
            <person name="Tritt A."/>
            <person name="Yoshinaga Y."/>
            <person name="Zwiers L.-H."/>
            <person name="Turgeon B."/>
            <person name="Goodwin S."/>
            <person name="Spatafora J."/>
            <person name="Crous P."/>
            <person name="Grigoriev I."/>
        </authorList>
    </citation>
    <scope>NUCLEOTIDE SEQUENCE</scope>
    <source>
        <strain evidence="2">CBS 109.77</strain>
    </source>
</reference>
<evidence type="ECO:0000313" key="3">
    <source>
        <dbReference type="Proteomes" id="UP000799757"/>
    </source>
</evidence>